<keyword evidence="7 10" id="KW-0472">Membrane</keyword>
<dbReference type="NCBIfam" id="TIGR03592">
    <property type="entry name" value="yidC_oxa1_cterm"/>
    <property type="match status" value="1"/>
</dbReference>
<accession>A0A2M7RJG4</accession>
<feature type="transmembrane region" description="Helical" evidence="10">
    <location>
        <begin position="29"/>
        <end position="49"/>
    </location>
</feature>
<evidence type="ECO:0000256" key="4">
    <source>
        <dbReference type="ARBA" id="ARBA00022692"/>
    </source>
</evidence>
<reference evidence="12 13" key="1">
    <citation type="submission" date="2017-09" db="EMBL/GenBank/DDBJ databases">
        <title>Depth-based differentiation of microbial function through sediment-hosted aquifers and enrichment of novel symbionts in the deep terrestrial subsurface.</title>
        <authorList>
            <person name="Probst A.J."/>
            <person name="Ladd B."/>
            <person name="Jarett J.K."/>
            <person name="Geller-Mcgrath D.E."/>
            <person name="Sieber C.M."/>
            <person name="Emerson J.B."/>
            <person name="Anantharaman K."/>
            <person name="Thomas B.C."/>
            <person name="Malmstrom R."/>
            <person name="Stieglmeier M."/>
            <person name="Klingl A."/>
            <person name="Woyke T."/>
            <person name="Ryan C.M."/>
            <person name="Banfield J.F."/>
        </authorList>
    </citation>
    <scope>NUCLEOTIDE SEQUENCE [LARGE SCALE GENOMIC DNA]</scope>
    <source>
        <strain evidence="12">CG_4_10_14_0_8_um_filter_42_10</strain>
    </source>
</reference>
<dbReference type="EMBL" id="PFMD01000025">
    <property type="protein sequence ID" value="PIY96898.1"/>
    <property type="molecule type" value="Genomic_DNA"/>
</dbReference>
<proteinExistence type="inferred from homology"/>
<name>A0A2M7RJG4_9BACT</name>
<protein>
    <recommendedName>
        <fullName evidence="11">Membrane insertase YidC/Oxa/ALB C-terminal domain-containing protein</fullName>
    </recommendedName>
</protein>
<dbReference type="InterPro" id="IPR047196">
    <property type="entry name" value="YidC_ALB_C"/>
</dbReference>
<keyword evidence="5" id="KW-0653">Protein transport</keyword>
<dbReference type="CDD" id="cd20070">
    <property type="entry name" value="5TM_YidC_Alb3"/>
    <property type="match status" value="1"/>
</dbReference>
<evidence type="ECO:0000256" key="2">
    <source>
        <dbReference type="ARBA" id="ARBA00022448"/>
    </source>
</evidence>
<dbReference type="Proteomes" id="UP000230779">
    <property type="component" value="Unassembled WGS sequence"/>
</dbReference>
<evidence type="ECO:0000313" key="12">
    <source>
        <dbReference type="EMBL" id="PIY96898.1"/>
    </source>
</evidence>
<evidence type="ECO:0000256" key="7">
    <source>
        <dbReference type="ARBA" id="ARBA00023136"/>
    </source>
</evidence>
<comment type="similarity">
    <text evidence="9">Belongs to the OXA1/ALB3/YidC family.</text>
</comment>
<gene>
    <name evidence="12" type="ORF">COY66_02560</name>
</gene>
<dbReference type="GO" id="GO:0005886">
    <property type="term" value="C:plasma membrane"/>
    <property type="evidence" value="ECO:0007669"/>
    <property type="project" value="UniProtKB-SubCell"/>
</dbReference>
<dbReference type="GO" id="GO:0015031">
    <property type="term" value="P:protein transport"/>
    <property type="evidence" value="ECO:0007669"/>
    <property type="project" value="UniProtKB-KW"/>
</dbReference>
<evidence type="ECO:0000256" key="10">
    <source>
        <dbReference type="SAM" id="Phobius"/>
    </source>
</evidence>
<dbReference type="PANTHER" id="PTHR12428">
    <property type="entry name" value="OXA1"/>
    <property type="match status" value="1"/>
</dbReference>
<feature type="domain" description="Membrane insertase YidC/Oxa/ALB C-terminal" evidence="11">
    <location>
        <begin position="30"/>
        <end position="244"/>
    </location>
</feature>
<evidence type="ECO:0000256" key="6">
    <source>
        <dbReference type="ARBA" id="ARBA00022989"/>
    </source>
</evidence>
<dbReference type="GO" id="GO:0032977">
    <property type="term" value="F:membrane insertase activity"/>
    <property type="evidence" value="ECO:0007669"/>
    <property type="project" value="InterPro"/>
</dbReference>
<keyword evidence="6 10" id="KW-1133">Transmembrane helix</keyword>
<feature type="transmembrane region" description="Helical" evidence="10">
    <location>
        <begin position="228"/>
        <end position="245"/>
    </location>
</feature>
<organism evidence="12 13">
    <name type="scientific">Candidatus Kerfeldbacteria bacterium CG_4_10_14_0_8_um_filter_42_10</name>
    <dbReference type="NCBI Taxonomy" id="2014248"/>
    <lineage>
        <taxon>Bacteria</taxon>
        <taxon>Candidatus Kerfeldiibacteriota</taxon>
    </lineage>
</organism>
<evidence type="ECO:0000313" key="13">
    <source>
        <dbReference type="Proteomes" id="UP000230779"/>
    </source>
</evidence>
<feature type="transmembrane region" description="Helical" evidence="10">
    <location>
        <begin position="92"/>
        <end position="115"/>
    </location>
</feature>
<dbReference type="PANTHER" id="PTHR12428:SF65">
    <property type="entry name" value="CYTOCHROME C OXIDASE ASSEMBLY PROTEIN COX18, MITOCHONDRIAL"/>
    <property type="match status" value="1"/>
</dbReference>
<dbReference type="Pfam" id="PF02096">
    <property type="entry name" value="60KD_IMP"/>
    <property type="match status" value="1"/>
</dbReference>
<keyword evidence="4 9" id="KW-0812">Transmembrane</keyword>
<comment type="caution">
    <text evidence="12">The sequence shown here is derived from an EMBL/GenBank/DDBJ whole genome shotgun (WGS) entry which is preliminary data.</text>
</comment>
<evidence type="ECO:0000256" key="9">
    <source>
        <dbReference type="RuleBase" id="RU003945"/>
    </source>
</evidence>
<keyword evidence="8" id="KW-0143">Chaperone</keyword>
<dbReference type="InterPro" id="IPR001708">
    <property type="entry name" value="YidC/ALB3/OXA1/COX18"/>
</dbReference>
<sequence>MIELFNTILYEPLFNGLIYLYHVIPGKDIGIAIILLTLAIKIILFFPSLSAIKSQKALQETQPKLEALKKKYKNDKEELGRQLMKFYKENKVSPFSSCLPLLIQLPILLALYQVFLNGLITDPTTGLLVPNQLNHLYGYLKDIYSNTPIHSMFLGFVDMAKSKNIILAVIAGALQFWQGKMMVTMKPAIKTAGSKDEDRAASINRQMIYFMPVITVIFGYQFPAGLTLYWIVSTLFTIVQQYYFFRKRNSNPNPNSTLPSIPTTNENPR</sequence>
<dbReference type="GO" id="GO:0051205">
    <property type="term" value="P:protein insertion into membrane"/>
    <property type="evidence" value="ECO:0007669"/>
    <property type="project" value="TreeGrafter"/>
</dbReference>
<evidence type="ECO:0000256" key="8">
    <source>
        <dbReference type="ARBA" id="ARBA00023186"/>
    </source>
</evidence>
<comment type="subcellular location">
    <subcellularLocation>
        <location evidence="1">Cell membrane</location>
        <topology evidence="1">Multi-pass membrane protein</topology>
    </subcellularLocation>
    <subcellularLocation>
        <location evidence="9">Membrane</location>
        <topology evidence="9">Multi-pass membrane protein</topology>
    </subcellularLocation>
</comment>
<evidence type="ECO:0000259" key="11">
    <source>
        <dbReference type="Pfam" id="PF02096"/>
    </source>
</evidence>
<evidence type="ECO:0000256" key="1">
    <source>
        <dbReference type="ARBA" id="ARBA00004651"/>
    </source>
</evidence>
<dbReference type="InterPro" id="IPR028055">
    <property type="entry name" value="YidC/Oxa/ALB_C"/>
</dbReference>
<evidence type="ECO:0000256" key="3">
    <source>
        <dbReference type="ARBA" id="ARBA00022475"/>
    </source>
</evidence>
<keyword evidence="2" id="KW-0813">Transport</keyword>
<keyword evidence="3" id="KW-1003">Cell membrane</keyword>
<dbReference type="AlphaFoldDB" id="A0A2M7RJG4"/>
<evidence type="ECO:0000256" key="5">
    <source>
        <dbReference type="ARBA" id="ARBA00022927"/>
    </source>
</evidence>